<evidence type="ECO:0000313" key="7">
    <source>
        <dbReference type="Proteomes" id="UP000694523"/>
    </source>
</evidence>
<accession>A0A8C6UQX6</accession>
<dbReference type="InterPro" id="IPR037217">
    <property type="entry name" value="Trp/Indoleamine_2_3_dOase-like"/>
</dbReference>
<dbReference type="PANTHER" id="PTHR28657">
    <property type="entry name" value="INDOLEAMINE 2,3-DIOXYGENASE"/>
    <property type="match status" value="1"/>
</dbReference>
<dbReference type="Ensembl" id="ENSNMLT00000045043.1">
    <property type="protein sequence ID" value="ENSNMLP00000040500.1"/>
    <property type="gene ID" value="ENSNMLG00000024875.1"/>
</dbReference>
<dbReference type="AlphaFoldDB" id="A0A8C6UQX6"/>
<reference evidence="6" key="2">
    <citation type="submission" date="2025-09" db="UniProtKB">
        <authorList>
            <consortium name="Ensembl"/>
        </authorList>
    </citation>
    <scope>IDENTIFICATION</scope>
</reference>
<evidence type="ECO:0000256" key="5">
    <source>
        <dbReference type="PIRSR" id="PIRSR600898-1"/>
    </source>
</evidence>
<dbReference type="Proteomes" id="UP000694523">
    <property type="component" value="Unplaced"/>
</dbReference>
<dbReference type="SUPFAM" id="SSF140959">
    <property type="entry name" value="Indolic compounds 2,3-dioxygenase-like"/>
    <property type="match status" value="1"/>
</dbReference>
<feature type="binding site" description="proximal binding residue" evidence="5">
    <location>
        <position position="309"/>
    </location>
    <ligand>
        <name>heme b</name>
        <dbReference type="ChEBI" id="CHEBI:60344"/>
    </ligand>
    <ligandPart>
        <name>Fe</name>
        <dbReference type="ChEBI" id="CHEBI:18248"/>
    </ligandPart>
</feature>
<keyword evidence="7" id="KW-1185">Reference proteome</keyword>
<dbReference type="GO" id="GO:0019441">
    <property type="term" value="P:L-tryptophan catabolic process to kynurenine"/>
    <property type="evidence" value="ECO:0007669"/>
    <property type="project" value="InterPro"/>
</dbReference>
<name>A0A8C6UQX6_9GOBI</name>
<dbReference type="GO" id="GO:0033754">
    <property type="term" value="F:indoleamine 2,3-dioxygenase activity"/>
    <property type="evidence" value="ECO:0007669"/>
    <property type="project" value="TreeGrafter"/>
</dbReference>
<evidence type="ECO:0000256" key="1">
    <source>
        <dbReference type="ARBA" id="ARBA00007119"/>
    </source>
</evidence>
<evidence type="ECO:0000256" key="2">
    <source>
        <dbReference type="ARBA" id="ARBA00022723"/>
    </source>
</evidence>
<evidence type="ECO:0000256" key="4">
    <source>
        <dbReference type="ARBA" id="ARBA00023079"/>
    </source>
</evidence>
<dbReference type="InterPro" id="IPR000898">
    <property type="entry name" value="Indolamine_dOase"/>
</dbReference>
<dbReference type="Pfam" id="PF01231">
    <property type="entry name" value="IDO"/>
    <property type="match status" value="1"/>
</dbReference>
<reference evidence="6" key="1">
    <citation type="submission" date="2025-08" db="UniProtKB">
        <authorList>
            <consortium name="Ensembl"/>
        </authorList>
    </citation>
    <scope>IDENTIFICATION</scope>
</reference>
<dbReference type="GO" id="GO:0034354">
    <property type="term" value="P:'de novo' NAD+ biosynthetic process from L-tryptophan"/>
    <property type="evidence" value="ECO:0007669"/>
    <property type="project" value="TreeGrafter"/>
</dbReference>
<keyword evidence="2 5" id="KW-0479">Metal-binding</keyword>
<protein>
    <submittedName>
        <fullName evidence="6">Indoleamine 2,3-dioxygenase 1</fullName>
    </submittedName>
</protein>
<proteinExistence type="inferred from homology"/>
<sequence>MSSADKDSKSAFCLDSYYVSEELGFILREPLVELPTYYKPWLDIALQLPELVHSHELRPRVNRMPLLSSQYLQTHRELRLAHLALGATTMGYVWQEGEEDTVKVLPRNLALPYWDVSQRLRLPPIFLHADAVLANWRKRDPESLRGFFMVTLLVELAAIPALKSIPTVIRGVSCGHTEAVARALQDISKSIQEMCEALKLMHGTFSAVWKDNPSMPNGLIYEGVHSEPMEFSGGSAAQSSLLHCFDELWVSRAFLARMRDYMPPAHKQMIQDISSQPSLRNFVQEQHDEQLNQAFQLCVTKLIELRNYHINMVSRYITVPAARARQLRVEKESTEDMVSKAPTALEERGTGGSSIMGFLKTVRDKTKQVSLPVTKH</sequence>
<keyword evidence="4" id="KW-0823">Tryptophan catabolism</keyword>
<dbReference type="GO" id="GO:0004833">
    <property type="term" value="F:L-tryptophan 2,3-dioxygenase activity"/>
    <property type="evidence" value="ECO:0007669"/>
    <property type="project" value="TreeGrafter"/>
</dbReference>
<organism evidence="6 7">
    <name type="scientific">Neogobius melanostomus</name>
    <name type="common">round goby</name>
    <dbReference type="NCBI Taxonomy" id="47308"/>
    <lineage>
        <taxon>Eukaryota</taxon>
        <taxon>Metazoa</taxon>
        <taxon>Chordata</taxon>
        <taxon>Craniata</taxon>
        <taxon>Vertebrata</taxon>
        <taxon>Euteleostomi</taxon>
        <taxon>Actinopterygii</taxon>
        <taxon>Neopterygii</taxon>
        <taxon>Teleostei</taxon>
        <taxon>Neoteleostei</taxon>
        <taxon>Acanthomorphata</taxon>
        <taxon>Gobiaria</taxon>
        <taxon>Gobiiformes</taxon>
        <taxon>Gobioidei</taxon>
        <taxon>Gobiidae</taxon>
        <taxon>Benthophilinae</taxon>
        <taxon>Neogobiini</taxon>
        <taxon>Neogobius</taxon>
    </lineage>
</organism>
<evidence type="ECO:0000256" key="3">
    <source>
        <dbReference type="ARBA" id="ARBA00023004"/>
    </source>
</evidence>
<dbReference type="Gene3D" id="1.20.58.480">
    <property type="match status" value="1"/>
</dbReference>
<keyword evidence="5" id="KW-0349">Heme</keyword>
<dbReference type="GO" id="GO:0020037">
    <property type="term" value="F:heme binding"/>
    <property type="evidence" value="ECO:0007669"/>
    <property type="project" value="InterPro"/>
</dbReference>
<keyword evidence="3 5" id="KW-0408">Iron</keyword>
<comment type="similarity">
    <text evidence="1">Belongs to the indoleamine 2,3-dioxygenase family.</text>
</comment>
<dbReference type="GO" id="GO:0005737">
    <property type="term" value="C:cytoplasm"/>
    <property type="evidence" value="ECO:0007669"/>
    <property type="project" value="TreeGrafter"/>
</dbReference>
<dbReference type="PANTHER" id="PTHR28657:SF4">
    <property type="entry name" value="INDOLEAMINE 2,3-DIOXYGENASE 2"/>
    <property type="match status" value="1"/>
</dbReference>
<dbReference type="GO" id="GO:0046872">
    <property type="term" value="F:metal ion binding"/>
    <property type="evidence" value="ECO:0007669"/>
    <property type="project" value="UniProtKB-KW"/>
</dbReference>
<evidence type="ECO:0000313" key="6">
    <source>
        <dbReference type="Ensembl" id="ENSNMLP00000040500.1"/>
    </source>
</evidence>